<comment type="caution">
    <text evidence="2">The sequence shown here is derived from an EMBL/GenBank/DDBJ whole genome shotgun (WGS) entry which is preliminary data.</text>
</comment>
<evidence type="ECO:0000313" key="3">
    <source>
        <dbReference type="Proteomes" id="UP000263489"/>
    </source>
</evidence>
<dbReference type="AlphaFoldDB" id="A0A352IW19"/>
<proteinExistence type="predicted"/>
<dbReference type="EMBL" id="DNNA01000244">
    <property type="protein sequence ID" value="HBC35652.1"/>
    <property type="molecule type" value="Genomic_DNA"/>
</dbReference>
<gene>
    <name evidence="2" type="ORF">DC045_15370</name>
</gene>
<name>A0A352IW19_9GAMM</name>
<protein>
    <submittedName>
        <fullName evidence="2">BREX system P-loop protein BrxC</fullName>
    </submittedName>
</protein>
<feature type="non-terminal residue" evidence="2">
    <location>
        <position position="1"/>
    </location>
</feature>
<feature type="region of interest" description="Disordered" evidence="1">
    <location>
        <begin position="107"/>
        <end position="143"/>
    </location>
</feature>
<dbReference type="Proteomes" id="UP000263489">
    <property type="component" value="Unassembled WGS sequence"/>
</dbReference>
<evidence type="ECO:0000256" key="1">
    <source>
        <dbReference type="SAM" id="MobiDB-lite"/>
    </source>
</evidence>
<sequence>GQLHKVANLVETVETANNRILDEKRNHASDRIDEKIAQLQAEILKSGIATPDLSNRLLRPLQLIKEELAVETGIAQIFMLQTQTAQEKLEDSLFELERAIQLEAEKQAKAQRDAQEDAGDYASKPTAAPSADSADKPAPVPMPKPVVEVSATKVFNTLASGIYLERQEDVDNFVNALKDELQTAIAAGKRVRLK</sequence>
<organism evidence="2 3">
    <name type="scientific">Marinobacter adhaerens</name>
    <dbReference type="NCBI Taxonomy" id="1033846"/>
    <lineage>
        <taxon>Bacteria</taxon>
        <taxon>Pseudomonadati</taxon>
        <taxon>Pseudomonadota</taxon>
        <taxon>Gammaproteobacteria</taxon>
        <taxon>Pseudomonadales</taxon>
        <taxon>Marinobacteraceae</taxon>
        <taxon>Marinobacter</taxon>
    </lineage>
</organism>
<feature type="compositionally biased region" description="Low complexity" evidence="1">
    <location>
        <begin position="122"/>
        <end position="132"/>
    </location>
</feature>
<evidence type="ECO:0000313" key="2">
    <source>
        <dbReference type="EMBL" id="HBC35652.1"/>
    </source>
</evidence>
<accession>A0A352IW19</accession>
<reference evidence="2 3" key="1">
    <citation type="journal article" date="2018" name="Nat. Biotechnol.">
        <title>A standardized bacterial taxonomy based on genome phylogeny substantially revises the tree of life.</title>
        <authorList>
            <person name="Parks D.H."/>
            <person name="Chuvochina M."/>
            <person name="Waite D.W."/>
            <person name="Rinke C."/>
            <person name="Skarshewski A."/>
            <person name="Chaumeil P.A."/>
            <person name="Hugenholtz P."/>
        </authorList>
    </citation>
    <scope>NUCLEOTIDE SEQUENCE [LARGE SCALE GENOMIC DNA]</scope>
    <source>
        <strain evidence="2">UBA9380</strain>
    </source>
</reference>